<reference evidence="2" key="1">
    <citation type="submission" date="2021-06" db="EMBL/GenBank/DDBJ databases">
        <authorList>
            <person name="Kallberg Y."/>
            <person name="Tangrot J."/>
            <person name="Rosling A."/>
        </authorList>
    </citation>
    <scope>NUCLEOTIDE SEQUENCE</scope>
    <source>
        <strain evidence="2">CL551</strain>
    </source>
</reference>
<keyword evidence="1" id="KW-0812">Transmembrane</keyword>
<feature type="transmembrane region" description="Helical" evidence="1">
    <location>
        <begin position="39"/>
        <end position="58"/>
    </location>
</feature>
<name>A0A9N9NUP1_9GLOM</name>
<feature type="non-terminal residue" evidence="2">
    <location>
        <position position="59"/>
    </location>
</feature>
<comment type="caution">
    <text evidence="2">The sequence shown here is derived from an EMBL/GenBank/DDBJ whole genome shotgun (WGS) entry which is preliminary data.</text>
</comment>
<protein>
    <submittedName>
        <fullName evidence="2">5367_t:CDS:1</fullName>
    </submittedName>
</protein>
<evidence type="ECO:0000256" key="1">
    <source>
        <dbReference type="SAM" id="Phobius"/>
    </source>
</evidence>
<evidence type="ECO:0000313" key="2">
    <source>
        <dbReference type="EMBL" id="CAG8773591.1"/>
    </source>
</evidence>
<dbReference type="Proteomes" id="UP000789342">
    <property type="component" value="Unassembled WGS sequence"/>
</dbReference>
<dbReference type="EMBL" id="CAJVPV010047986">
    <property type="protein sequence ID" value="CAG8773591.1"/>
    <property type="molecule type" value="Genomic_DNA"/>
</dbReference>
<keyword evidence="1" id="KW-1133">Transmembrane helix</keyword>
<feature type="transmembrane region" description="Helical" evidence="1">
    <location>
        <begin position="12"/>
        <end position="32"/>
    </location>
</feature>
<sequence length="59" mass="7010">HELVMVVVTKKIRMYLFVMQMLQMPLIALGRLPVIREKWWLGNAFFWFSLFVGLPMLGI</sequence>
<proteinExistence type="predicted"/>
<dbReference type="AlphaFoldDB" id="A0A9N9NUP1"/>
<gene>
    <name evidence="2" type="ORF">AMORRO_LOCUS16753</name>
</gene>
<accession>A0A9N9NUP1</accession>
<organism evidence="2 3">
    <name type="scientific">Acaulospora morrowiae</name>
    <dbReference type="NCBI Taxonomy" id="94023"/>
    <lineage>
        <taxon>Eukaryota</taxon>
        <taxon>Fungi</taxon>
        <taxon>Fungi incertae sedis</taxon>
        <taxon>Mucoromycota</taxon>
        <taxon>Glomeromycotina</taxon>
        <taxon>Glomeromycetes</taxon>
        <taxon>Diversisporales</taxon>
        <taxon>Acaulosporaceae</taxon>
        <taxon>Acaulospora</taxon>
    </lineage>
</organism>
<evidence type="ECO:0000313" key="3">
    <source>
        <dbReference type="Proteomes" id="UP000789342"/>
    </source>
</evidence>
<keyword evidence="1" id="KW-0472">Membrane</keyword>
<dbReference type="OrthoDB" id="10039049at2759"/>
<feature type="non-terminal residue" evidence="2">
    <location>
        <position position="1"/>
    </location>
</feature>
<keyword evidence="3" id="KW-1185">Reference proteome</keyword>